<evidence type="ECO:0000313" key="2">
    <source>
        <dbReference type="Proteomes" id="UP000824264"/>
    </source>
</evidence>
<dbReference type="EMBL" id="DXGI01000237">
    <property type="protein sequence ID" value="HIW78752.1"/>
    <property type="molecule type" value="Genomic_DNA"/>
</dbReference>
<name>A0A9D1R0F1_9BACT</name>
<proteinExistence type="predicted"/>
<sequence>MTHFLYISDVFCPWCYGFAPVMHRLAAEHPEWPVRVLCGSLVEEPTTLQTMAAKSPTLRAFFERLAATTGQAVGEPFLRRLEPGEEDAPLFSPEMATVLAAVNKLKPGCALETMEAFQTAFYRDGINVLYPPVQPGVAGVDPDALTHVLHDPAIMAEAERESEEALELLGDFVVYPTLWLVDGEDRLLLSRGYSRYEAVASRLAARRAGEASADACGLDGACPL</sequence>
<dbReference type="Gene3D" id="3.40.30.10">
    <property type="entry name" value="Glutaredoxin"/>
    <property type="match status" value="1"/>
</dbReference>
<accession>A0A9D1R0F1</accession>
<comment type="caution">
    <text evidence="1">The sequence shown here is derived from an EMBL/GenBank/DDBJ whole genome shotgun (WGS) entry which is preliminary data.</text>
</comment>
<reference evidence="1" key="2">
    <citation type="submission" date="2021-04" db="EMBL/GenBank/DDBJ databases">
        <authorList>
            <person name="Gilroy R."/>
        </authorList>
    </citation>
    <scope>NUCLEOTIDE SEQUENCE</scope>
    <source>
        <strain evidence="1">ChiSxjej5B17-1746</strain>
    </source>
</reference>
<dbReference type="AlphaFoldDB" id="A0A9D1R0F1"/>
<organism evidence="1 2">
    <name type="scientific">Candidatus Bilophila faecipullorum</name>
    <dbReference type="NCBI Taxonomy" id="2838482"/>
    <lineage>
        <taxon>Bacteria</taxon>
        <taxon>Pseudomonadati</taxon>
        <taxon>Thermodesulfobacteriota</taxon>
        <taxon>Desulfovibrionia</taxon>
        <taxon>Desulfovibrionales</taxon>
        <taxon>Desulfovibrionaceae</taxon>
        <taxon>Bilophila</taxon>
    </lineage>
</organism>
<dbReference type="Proteomes" id="UP000824264">
    <property type="component" value="Unassembled WGS sequence"/>
</dbReference>
<dbReference type="InterPro" id="IPR036249">
    <property type="entry name" value="Thioredoxin-like_sf"/>
</dbReference>
<protein>
    <recommendedName>
        <fullName evidence="3">DSBA-like thioredoxin domain-containing protein</fullName>
    </recommendedName>
</protein>
<evidence type="ECO:0000313" key="1">
    <source>
        <dbReference type="EMBL" id="HIW78752.1"/>
    </source>
</evidence>
<dbReference type="SUPFAM" id="SSF52833">
    <property type="entry name" value="Thioredoxin-like"/>
    <property type="match status" value="1"/>
</dbReference>
<reference evidence="1" key="1">
    <citation type="journal article" date="2021" name="PeerJ">
        <title>Extensive microbial diversity within the chicken gut microbiome revealed by metagenomics and culture.</title>
        <authorList>
            <person name="Gilroy R."/>
            <person name="Ravi A."/>
            <person name="Getino M."/>
            <person name="Pursley I."/>
            <person name="Horton D.L."/>
            <person name="Alikhan N.F."/>
            <person name="Baker D."/>
            <person name="Gharbi K."/>
            <person name="Hall N."/>
            <person name="Watson M."/>
            <person name="Adriaenssens E.M."/>
            <person name="Foster-Nyarko E."/>
            <person name="Jarju S."/>
            <person name="Secka A."/>
            <person name="Antonio M."/>
            <person name="Oren A."/>
            <person name="Chaudhuri R.R."/>
            <person name="La Ragione R."/>
            <person name="Hildebrand F."/>
            <person name="Pallen M.J."/>
        </authorList>
    </citation>
    <scope>NUCLEOTIDE SEQUENCE</scope>
    <source>
        <strain evidence="1">ChiSxjej5B17-1746</strain>
    </source>
</reference>
<dbReference type="Gene3D" id="1.10.472.60">
    <property type="entry name" value="putative protein disulfide isomerase domain"/>
    <property type="match status" value="1"/>
</dbReference>
<evidence type="ECO:0008006" key="3">
    <source>
        <dbReference type="Google" id="ProtNLM"/>
    </source>
</evidence>
<gene>
    <name evidence="1" type="ORF">H9874_06375</name>
</gene>